<dbReference type="GO" id="GO:0005789">
    <property type="term" value="C:endoplasmic reticulum membrane"/>
    <property type="evidence" value="ECO:0007669"/>
    <property type="project" value="UniProtKB-SubCell"/>
</dbReference>
<dbReference type="GO" id="GO:0031211">
    <property type="term" value="C:endoplasmic reticulum palmitoyltransferase complex"/>
    <property type="evidence" value="ECO:0007669"/>
    <property type="project" value="TreeGrafter"/>
</dbReference>
<name>A0A5C2S6T0_9APHY</name>
<gene>
    <name evidence="9" type="ORF">L227DRAFT_160942</name>
</gene>
<dbReference type="Pfam" id="PF10256">
    <property type="entry name" value="Erf4"/>
    <property type="match status" value="1"/>
</dbReference>
<feature type="compositionally biased region" description="Gly residues" evidence="7">
    <location>
        <begin position="196"/>
        <end position="213"/>
    </location>
</feature>
<dbReference type="Proteomes" id="UP000313359">
    <property type="component" value="Unassembled WGS sequence"/>
</dbReference>
<feature type="compositionally biased region" description="Pro residues" evidence="7">
    <location>
        <begin position="37"/>
        <end position="48"/>
    </location>
</feature>
<feature type="domain" description="Golgin subfamily A member 7/ERF4" evidence="8">
    <location>
        <begin position="390"/>
        <end position="476"/>
    </location>
</feature>
<evidence type="ECO:0000313" key="9">
    <source>
        <dbReference type="EMBL" id="RPD59420.1"/>
    </source>
</evidence>
<dbReference type="EMBL" id="ML122270">
    <property type="protein sequence ID" value="RPD59420.1"/>
    <property type="molecule type" value="Genomic_DNA"/>
</dbReference>
<evidence type="ECO:0000256" key="1">
    <source>
        <dbReference type="ARBA" id="ARBA00004406"/>
    </source>
</evidence>
<protein>
    <recommendedName>
        <fullName evidence="4">Ras modification protein ERF4</fullName>
    </recommendedName>
</protein>
<feature type="compositionally biased region" description="Low complexity" evidence="7">
    <location>
        <begin position="23"/>
        <end position="36"/>
    </location>
</feature>
<dbReference type="GO" id="GO:0006612">
    <property type="term" value="P:protein targeting to membrane"/>
    <property type="evidence" value="ECO:0007669"/>
    <property type="project" value="TreeGrafter"/>
</dbReference>
<evidence type="ECO:0000313" key="10">
    <source>
        <dbReference type="Proteomes" id="UP000313359"/>
    </source>
</evidence>
<comment type="similarity">
    <text evidence="2">Belongs to the ERF4 family.</text>
</comment>
<feature type="compositionally biased region" description="Basic and acidic residues" evidence="7">
    <location>
        <begin position="155"/>
        <end position="166"/>
    </location>
</feature>
<feature type="compositionally biased region" description="Basic and acidic residues" evidence="7">
    <location>
        <begin position="178"/>
        <end position="190"/>
    </location>
</feature>
<evidence type="ECO:0000256" key="5">
    <source>
        <dbReference type="ARBA" id="ARBA00022824"/>
    </source>
</evidence>
<dbReference type="InterPro" id="IPR051371">
    <property type="entry name" value="Ras_palmitoyltransferase"/>
</dbReference>
<evidence type="ECO:0000256" key="3">
    <source>
        <dbReference type="ARBA" id="ARBA00011396"/>
    </source>
</evidence>
<proteinExistence type="inferred from homology"/>
<evidence type="ECO:0000259" key="8">
    <source>
        <dbReference type="Pfam" id="PF10256"/>
    </source>
</evidence>
<dbReference type="OrthoDB" id="2190159at2759"/>
<evidence type="ECO:0000256" key="7">
    <source>
        <dbReference type="SAM" id="MobiDB-lite"/>
    </source>
</evidence>
<feature type="region of interest" description="Disordered" evidence="7">
    <location>
        <begin position="1"/>
        <end position="259"/>
    </location>
</feature>
<feature type="compositionally biased region" description="Gly residues" evidence="7">
    <location>
        <begin position="137"/>
        <end position="150"/>
    </location>
</feature>
<evidence type="ECO:0000256" key="4">
    <source>
        <dbReference type="ARBA" id="ARBA00018463"/>
    </source>
</evidence>
<feature type="compositionally biased region" description="Polar residues" evidence="7">
    <location>
        <begin position="1"/>
        <end position="11"/>
    </location>
</feature>
<comment type="subunit">
    <text evidence="3">Interacts with ERF2.</text>
</comment>
<dbReference type="AlphaFoldDB" id="A0A5C2S6T0"/>
<reference evidence="9" key="1">
    <citation type="journal article" date="2018" name="Genome Biol. Evol.">
        <title>Genomics and development of Lentinus tigrinus, a white-rot wood-decaying mushroom with dimorphic fruiting bodies.</title>
        <authorList>
            <person name="Wu B."/>
            <person name="Xu Z."/>
            <person name="Knudson A."/>
            <person name="Carlson A."/>
            <person name="Chen N."/>
            <person name="Kovaka S."/>
            <person name="LaButti K."/>
            <person name="Lipzen A."/>
            <person name="Pennachio C."/>
            <person name="Riley R."/>
            <person name="Schakwitz W."/>
            <person name="Umezawa K."/>
            <person name="Ohm R.A."/>
            <person name="Grigoriev I.V."/>
            <person name="Nagy L.G."/>
            <person name="Gibbons J."/>
            <person name="Hibbett D."/>
        </authorList>
    </citation>
    <scope>NUCLEOTIDE SEQUENCE [LARGE SCALE GENOMIC DNA]</scope>
    <source>
        <strain evidence="9">ALCF2SS1-6</strain>
    </source>
</reference>
<accession>A0A5C2S6T0</accession>
<dbReference type="STRING" id="1328759.A0A5C2S6T0"/>
<comment type="subcellular location">
    <subcellularLocation>
        <location evidence="1">Endoplasmic reticulum membrane</location>
        <topology evidence="1">Peripheral membrane protein</topology>
    </subcellularLocation>
</comment>
<evidence type="ECO:0000256" key="6">
    <source>
        <dbReference type="ARBA" id="ARBA00023136"/>
    </source>
</evidence>
<dbReference type="PANTHER" id="PTHR13254:SF0">
    <property type="entry name" value="GOLGIN SUBFAMILY A MEMBER 7_ERF4 DOMAIN-CONTAINING PROTEIN"/>
    <property type="match status" value="1"/>
</dbReference>
<feature type="compositionally biased region" description="Basic and acidic residues" evidence="7">
    <location>
        <begin position="108"/>
        <end position="121"/>
    </location>
</feature>
<keyword evidence="10" id="KW-1185">Reference proteome</keyword>
<dbReference type="InterPro" id="IPR019383">
    <property type="entry name" value="Golgin_A_7/ERF4"/>
</dbReference>
<dbReference type="PANTHER" id="PTHR13254">
    <property type="entry name" value="GOLGI AUTOANTIGEN, GOLGIN SUBFAMILY A, 7"/>
    <property type="match status" value="1"/>
</dbReference>
<organism evidence="9 10">
    <name type="scientific">Lentinus tigrinus ALCF2SS1-6</name>
    <dbReference type="NCBI Taxonomy" id="1328759"/>
    <lineage>
        <taxon>Eukaryota</taxon>
        <taxon>Fungi</taxon>
        <taxon>Dikarya</taxon>
        <taxon>Basidiomycota</taxon>
        <taxon>Agaricomycotina</taxon>
        <taxon>Agaricomycetes</taxon>
        <taxon>Polyporales</taxon>
        <taxon>Polyporaceae</taxon>
        <taxon>Lentinus</taxon>
    </lineage>
</organism>
<keyword evidence="6" id="KW-0472">Membrane</keyword>
<evidence type="ECO:0000256" key="2">
    <source>
        <dbReference type="ARBA" id="ARBA00007732"/>
    </source>
</evidence>
<keyword evidence="5" id="KW-0256">Endoplasmic reticulum</keyword>
<sequence>MSRPSSPSGSKDTPGLAPRHEAASASGATLAATASPSPSPVPPTPPPKDVLFIGSQGPPSSEIEEDVPTRTTAAAAAVMPTVGIKAPPPEMDDPAESIVIDISGPPDDSYRDPDATIRVDSDSDAGVGADGDLVGKSGAGTGTGTTGTGTGYAHTHGDETPARESDVTDADITIVHPDLARRSDSPEHGDSTLYGSGAGSGAGAGVGGGGGGEHVQEHPLRLDVYPPSPPQWERDLESGDLDGEMDGERGMGRGGRASPQRFVFSSAKAQRVREFNGNGSKLKISSRPRIPHSAYYFGPPPPDSAYGTEPCGQIGVHHPREVVRIERDYTGGELPQFTPTYPLELEGRVSVPQLSSWSVLLADDEAMYLPTGPQGGVRWAGARTMQQITLITPTQFLETINAINEILLSAHSLGHAFIDNSLAYFSLQISRLVKKTHYEKEMDRLHALIDELNVQIYNPMGLHIRWPHSVAFLFLEIEYY</sequence>